<organism evidence="3 4">
    <name type="scientific">Tistlia consotensis USBA 355</name>
    <dbReference type="NCBI Taxonomy" id="560819"/>
    <lineage>
        <taxon>Bacteria</taxon>
        <taxon>Pseudomonadati</taxon>
        <taxon>Pseudomonadota</taxon>
        <taxon>Alphaproteobacteria</taxon>
        <taxon>Rhodospirillales</taxon>
        <taxon>Rhodovibrionaceae</taxon>
        <taxon>Tistlia</taxon>
    </lineage>
</organism>
<feature type="signal peptide" evidence="2">
    <location>
        <begin position="1"/>
        <end position="28"/>
    </location>
</feature>
<evidence type="ECO:0000256" key="2">
    <source>
        <dbReference type="SAM" id="SignalP"/>
    </source>
</evidence>
<keyword evidence="2" id="KW-0732">Signal</keyword>
<dbReference type="Proteomes" id="UP000192917">
    <property type="component" value="Unassembled WGS sequence"/>
</dbReference>
<keyword evidence="4" id="KW-1185">Reference proteome</keyword>
<evidence type="ECO:0000313" key="4">
    <source>
        <dbReference type="Proteomes" id="UP000192917"/>
    </source>
</evidence>
<evidence type="ECO:0000313" key="3">
    <source>
        <dbReference type="EMBL" id="SMF73774.1"/>
    </source>
</evidence>
<feature type="chain" id="PRO_5012667098" description="DUF5602 domain-containing protein" evidence="2">
    <location>
        <begin position="29"/>
        <end position="269"/>
    </location>
</feature>
<dbReference type="EMBL" id="FWZX01000032">
    <property type="protein sequence ID" value="SMF73774.1"/>
    <property type="molecule type" value="Genomic_DNA"/>
</dbReference>
<evidence type="ECO:0008006" key="5">
    <source>
        <dbReference type="Google" id="ProtNLM"/>
    </source>
</evidence>
<feature type="region of interest" description="Disordered" evidence="1">
    <location>
        <begin position="71"/>
        <end position="91"/>
    </location>
</feature>
<dbReference type="InterPro" id="IPR033786">
    <property type="entry name" value="TTHB210-like"/>
</dbReference>
<dbReference type="PROSITE" id="PS51318">
    <property type="entry name" value="TAT"/>
    <property type="match status" value="1"/>
</dbReference>
<accession>A0A1Y6CKT3</accession>
<dbReference type="AlphaFoldDB" id="A0A1Y6CKT3"/>
<sequence>MTALSRRALRHGLAATSAILCAAALAGAATTAAAAGGKTYLGDSIEIGHGTAQAVVETDAAGRPQSIGISLSPGAIEGLPEGRNKDSAEGSWEFDLPLPKTPVATGYGAIQIDWNPLGHPPPGIYTVPHFDFHFYLMTPDQVERVAFTGPADPAAAAPDPALVPPGYKVIPETAVNRMGVHGVDVTGPEFHGKPFTATFVYGYYEGRLTFVEPMVTTAYLHSKPALSLPVKTPERYSTAGYYPTRYSVRYDAAKKRYLVELDDLKSWKP</sequence>
<name>A0A1Y6CKT3_9PROT</name>
<dbReference type="CDD" id="cd11669">
    <property type="entry name" value="TTHB210-like"/>
    <property type="match status" value="1"/>
</dbReference>
<dbReference type="STRING" id="560819.SAMN05428998_13254"/>
<gene>
    <name evidence="3" type="ORF">SAMN05428998_13254</name>
</gene>
<dbReference type="InterPro" id="IPR006311">
    <property type="entry name" value="TAT_signal"/>
</dbReference>
<reference evidence="3 4" key="1">
    <citation type="submission" date="2017-04" db="EMBL/GenBank/DDBJ databases">
        <authorList>
            <person name="Afonso C.L."/>
            <person name="Miller P.J."/>
            <person name="Scott M.A."/>
            <person name="Spackman E."/>
            <person name="Goraichik I."/>
            <person name="Dimitrov K.M."/>
            <person name="Suarez D.L."/>
            <person name="Swayne D.E."/>
        </authorList>
    </citation>
    <scope>NUCLEOTIDE SEQUENCE [LARGE SCALE GENOMIC DNA]</scope>
    <source>
        <strain evidence="3 4">USBA 355</strain>
    </source>
</reference>
<evidence type="ECO:0000256" key="1">
    <source>
        <dbReference type="SAM" id="MobiDB-lite"/>
    </source>
</evidence>
<proteinExistence type="predicted"/>
<dbReference type="RefSeq" id="WP_085125773.1">
    <property type="nucleotide sequence ID" value="NZ_FWZX01000032.1"/>
</dbReference>
<protein>
    <recommendedName>
        <fullName evidence="5">DUF5602 domain-containing protein</fullName>
    </recommendedName>
</protein>